<comment type="subcellular location">
    <subcellularLocation>
        <location evidence="8">Cytoplasm</location>
    </subcellularLocation>
</comment>
<dbReference type="InterPro" id="IPR027417">
    <property type="entry name" value="P-loop_NTPase"/>
</dbReference>
<evidence type="ECO:0000313" key="15">
    <source>
        <dbReference type="Proteomes" id="UP001139104"/>
    </source>
</evidence>
<dbReference type="InterPro" id="IPR020591">
    <property type="entry name" value="Chromosome_initiator_DnaA-like"/>
</dbReference>
<keyword evidence="5 8" id="KW-0067">ATP-binding</keyword>
<comment type="function">
    <text evidence="8 10">Plays an essential role in the initiation and regulation of chromosomal replication. ATP-DnaA binds to the origin of replication (oriC) to initiate formation of the DNA replication initiation complex once per cell cycle. Binds the DnaA box (a 9 base pair repeat at the origin) and separates the double-stranded (ds)DNA. Forms a right-handed helical filament on oriC DNA; dsDNA binds to the exterior of the filament while single-stranded (ss)DNA is stabiized in the filament's interior. The ATP-DnaA-oriC complex binds and stabilizes one strand of the AT-rich DNA unwinding element (DUE), permitting loading of DNA polymerase. After initiation quickly degrades to an ADP-DnaA complex that is not apt for DNA replication. Binds acidic phospholipids.</text>
</comment>
<evidence type="ECO:0000256" key="9">
    <source>
        <dbReference type="NCBIfam" id="TIGR00362"/>
    </source>
</evidence>
<feature type="binding site" evidence="8">
    <location>
        <position position="196"/>
    </location>
    <ligand>
        <name>ATP</name>
        <dbReference type="ChEBI" id="CHEBI:30616"/>
    </ligand>
</feature>
<dbReference type="InterPro" id="IPR013317">
    <property type="entry name" value="DnaA_dom"/>
</dbReference>
<dbReference type="SUPFAM" id="SSF52540">
    <property type="entry name" value="P-loop containing nucleoside triphosphate hydrolases"/>
    <property type="match status" value="1"/>
</dbReference>
<keyword evidence="3 8" id="KW-0235">DNA replication</keyword>
<gene>
    <name evidence="8 14" type="primary">dnaA</name>
    <name evidence="14" type="ORF">K2U94_02065</name>
</gene>
<evidence type="ECO:0000256" key="1">
    <source>
        <dbReference type="ARBA" id="ARBA00006583"/>
    </source>
</evidence>
<dbReference type="Gene3D" id="1.10.8.60">
    <property type="match status" value="1"/>
</dbReference>
<accession>A0ABS9Z1S1</accession>
<keyword evidence="4 8" id="KW-0547">Nucleotide-binding</keyword>
<dbReference type="InterPro" id="IPR010921">
    <property type="entry name" value="Trp_repressor/repl_initiator"/>
</dbReference>
<keyword evidence="2 8" id="KW-0963">Cytoplasm</keyword>
<organism evidence="14 15">
    <name type="scientific">Candidatus Rhodoblastus alkanivorans</name>
    <dbReference type="NCBI Taxonomy" id="2954117"/>
    <lineage>
        <taxon>Bacteria</taxon>
        <taxon>Pseudomonadati</taxon>
        <taxon>Pseudomonadota</taxon>
        <taxon>Alphaproteobacteria</taxon>
        <taxon>Hyphomicrobiales</taxon>
        <taxon>Rhodoblastaceae</taxon>
        <taxon>Rhodoblastus</taxon>
    </lineage>
</organism>
<evidence type="ECO:0000256" key="8">
    <source>
        <dbReference type="HAMAP-Rule" id="MF_00377"/>
    </source>
</evidence>
<evidence type="ECO:0000313" key="14">
    <source>
        <dbReference type="EMBL" id="MCI4681568.1"/>
    </source>
</evidence>
<evidence type="ECO:0000256" key="4">
    <source>
        <dbReference type="ARBA" id="ARBA00022741"/>
    </source>
</evidence>
<evidence type="ECO:0000256" key="5">
    <source>
        <dbReference type="ARBA" id="ARBA00022840"/>
    </source>
</evidence>
<dbReference type="Gene3D" id="3.40.50.300">
    <property type="entry name" value="P-loop containing nucleotide triphosphate hydrolases"/>
    <property type="match status" value="1"/>
</dbReference>
<comment type="caution">
    <text evidence="14">The sequence shown here is derived from an EMBL/GenBank/DDBJ whole genome shotgun (WGS) entry which is preliminary data.</text>
</comment>
<evidence type="ECO:0000256" key="10">
    <source>
        <dbReference type="RuleBase" id="RU000577"/>
    </source>
</evidence>
<dbReference type="EMBL" id="JAIVFP010000001">
    <property type="protein sequence ID" value="MCI4681568.1"/>
    <property type="molecule type" value="Genomic_DNA"/>
</dbReference>
<dbReference type="PANTHER" id="PTHR30050">
    <property type="entry name" value="CHROMOSOMAL REPLICATION INITIATOR PROTEIN DNAA"/>
    <property type="match status" value="1"/>
</dbReference>
<dbReference type="Pfam" id="PF08299">
    <property type="entry name" value="Bac_DnaA_C"/>
    <property type="match status" value="1"/>
</dbReference>
<dbReference type="Pfam" id="PF11638">
    <property type="entry name" value="DnaA_N"/>
    <property type="match status" value="1"/>
</dbReference>
<dbReference type="InterPro" id="IPR038454">
    <property type="entry name" value="DnaA_N_sf"/>
</dbReference>
<feature type="binding site" evidence="8">
    <location>
        <position position="195"/>
    </location>
    <ligand>
        <name>ATP</name>
        <dbReference type="ChEBI" id="CHEBI:30616"/>
    </ligand>
</feature>
<dbReference type="CDD" id="cd06571">
    <property type="entry name" value="Bac_DnaA_C"/>
    <property type="match status" value="1"/>
</dbReference>
<name>A0ABS9Z1S1_9HYPH</name>
<comment type="similarity">
    <text evidence="1 8 11">Belongs to the DnaA family.</text>
</comment>
<comment type="subunit">
    <text evidence="8">Oligomerizes as a right-handed, spiral filament on DNA at oriC.</text>
</comment>
<dbReference type="SUPFAM" id="SSF48295">
    <property type="entry name" value="TrpR-like"/>
    <property type="match status" value="1"/>
</dbReference>
<evidence type="ECO:0000256" key="3">
    <source>
        <dbReference type="ARBA" id="ARBA00022705"/>
    </source>
</evidence>
<dbReference type="SMART" id="SM00382">
    <property type="entry name" value="AAA"/>
    <property type="match status" value="1"/>
</dbReference>
<dbReference type="SMART" id="SM00760">
    <property type="entry name" value="Bac_DnaA_C"/>
    <property type="match status" value="1"/>
</dbReference>
<comment type="domain">
    <text evidence="8">Domain I is involved in oligomerization and binding regulators, domain II is flexibile and of varying length in different bacteria, domain III forms the AAA+ region, while domain IV binds dsDNA.</text>
</comment>
<feature type="domain" description="AAA+ ATPase" evidence="12">
    <location>
        <begin position="182"/>
        <end position="374"/>
    </location>
</feature>
<feature type="binding site" evidence="8">
    <location>
        <position position="197"/>
    </location>
    <ligand>
        <name>ATP</name>
        <dbReference type="ChEBI" id="CHEBI:30616"/>
    </ligand>
</feature>
<feature type="region of interest" description="Domain IV, binds dsDNA" evidence="8">
    <location>
        <begin position="368"/>
        <end position="488"/>
    </location>
</feature>
<keyword evidence="15" id="KW-1185">Reference proteome</keyword>
<dbReference type="InterPro" id="IPR001957">
    <property type="entry name" value="Chromosome_initiator_DnaA"/>
</dbReference>
<comment type="caution">
    <text evidence="8">Lacks conserved residue(s) required for the propagation of feature annotation.</text>
</comment>
<dbReference type="CDD" id="cd00009">
    <property type="entry name" value="AAA"/>
    <property type="match status" value="1"/>
</dbReference>
<dbReference type="InterPro" id="IPR024633">
    <property type="entry name" value="DnaA_N_dom"/>
</dbReference>
<evidence type="ECO:0000259" key="12">
    <source>
        <dbReference type="SMART" id="SM00382"/>
    </source>
</evidence>
<evidence type="ECO:0000256" key="2">
    <source>
        <dbReference type="ARBA" id="ARBA00022490"/>
    </source>
</evidence>
<dbReference type="InterPro" id="IPR013159">
    <property type="entry name" value="DnaA_C"/>
</dbReference>
<proteinExistence type="inferred from homology"/>
<dbReference type="PANTHER" id="PTHR30050:SF2">
    <property type="entry name" value="CHROMOSOMAL REPLICATION INITIATOR PROTEIN DNAA"/>
    <property type="match status" value="1"/>
</dbReference>
<dbReference type="PROSITE" id="PS01008">
    <property type="entry name" value="DNAA"/>
    <property type="match status" value="1"/>
</dbReference>
<keyword evidence="6 8" id="KW-0446">Lipid-binding</keyword>
<dbReference type="InterPro" id="IPR018312">
    <property type="entry name" value="Chromosome_initiator_DnaA_CS"/>
</dbReference>
<feature type="region of interest" description="Domain I, interacts with DnaA modulators" evidence="8">
    <location>
        <begin position="1"/>
        <end position="98"/>
    </location>
</feature>
<feature type="binding site" evidence="8">
    <location>
        <position position="193"/>
    </location>
    <ligand>
        <name>ATP</name>
        <dbReference type="ChEBI" id="CHEBI:30616"/>
    </ligand>
</feature>
<dbReference type="NCBIfam" id="TIGR00362">
    <property type="entry name" value="DnaA"/>
    <property type="match status" value="1"/>
</dbReference>
<dbReference type="HAMAP" id="MF_00377">
    <property type="entry name" value="DnaA_bact"/>
    <property type="match status" value="1"/>
</dbReference>
<reference evidence="14" key="1">
    <citation type="journal article" date="2022" name="ISME J.">
        <title>Identification of active gaseous-alkane degraders at natural gas seeps.</title>
        <authorList>
            <person name="Farhan Ul Haque M."/>
            <person name="Hernandez M."/>
            <person name="Crombie A.T."/>
            <person name="Murrell J.C."/>
        </authorList>
    </citation>
    <scope>NUCLEOTIDE SEQUENCE</scope>
    <source>
        <strain evidence="14">PC2</strain>
    </source>
</reference>
<dbReference type="InterPro" id="IPR003593">
    <property type="entry name" value="AAA+_ATPase"/>
</dbReference>
<evidence type="ECO:0000256" key="11">
    <source>
        <dbReference type="RuleBase" id="RU004227"/>
    </source>
</evidence>
<feature type="domain" description="Chromosomal replication initiator DnaA C-terminal" evidence="13">
    <location>
        <begin position="396"/>
        <end position="465"/>
    </location>
</feature>
<dbReference type="Gene3D" id="3.30.300.180">
    <property type="match status" value="1"/>
</dbReference>
<sequence>MSKAQLGMVNKDDRNGDGDAALWARFCERFRREVGDAIYVSWFKSLELETIVDGVAYLSVPTKFLRSWIQAHYLDKLRNTIAAEIPGVRDIALELRAAMRLPGTGLAERRGLDAARDPGAVEAKRAATTGKDQLKADSAGSFGGSSLDGRFRFSTFLVGPSNQLAIAAARQVGEGSSGAGTTFNPLYFFSNVGLGKTHLIQAIAHAGMEAGRRVIYLTAEKFMYGFVAALKRQNSMAFKDSLRSIDLLVIDDVQFLQGKTIQHEFCHTLNALIDSGRQVVIAGDRSPNELENLDERVKSRFAGGLCVEIQSLDEGLRRGILDARIQSIRTAHPAFDVTANVVSMVTKLIDTNGRDLDGAVNRLLAHTILAGAPLTLEAAEAAIRDLIRVKEPKKVKIEDIQKLVATHFNVSRADILSSRRTANVVRPRQIAMYLAKTMTLRSLPEIGRRFGGRDHTTVLHAVRKIEEMASKDMGLSQELDLLKRLLGD</sequence>
<dbReference type="Pfam" id="PF00308">
    <property type="entry name" value="Bac_DnaA"/>
    <property type="match status" value="1"/>
</dbReference>
<evidence type="ECO:0000256" key="6">
    <source>
        <dbReference type="ARBA" id="ARBA00023121"/>
    </source>
</evidence>
<protein>
    <recommendedName>
        <fullName evidence="8 9">Chromosomal replication initiator protein DnaA</fullName>
    </recommendedName>
</protein>
<dbReference type="PRINTS" id="PR00051">
    <property type="entry name" value="DNAA"/>
</dbReference>
<evidence type="ECO:0000259" key="13">
    <source>
        <dbReference type="SMART" id="SM00760"/>
    </source>
</evidence>
<dbReference type="Gene3D" id="1.10.1750.10">
    <property type="match status" value="1"/>
</dbReference>
<keyword evidence="7 8" id="KW-0238">DNA-binding</keyword>
<evidence type="ECO:0000256" key="7">
    <source>
        <dbReference type="ARBA" id="ARBA00023125"/>
    </source>
</evidence>
<dbReference type="Proteomes" id="UP001139104">
    <property type="component" value="Unassembled WGS sequence"/>
</dbReference>
<dbReference type="RefSeq" id="WP_243065623.1">
    <property type="nucleotide sequence ID" value="NZ_JAIVFK010000007.1"/>
</dbReference>